<protein>
    <submittedName>
        <fullName evidence="1">Uncharacterized protein</fullName>
    </submittedName>
</protein>
<dbReference type="AlphaFoldDB" id="F6H9L4"/>
<dbReference type="PaxDb" id="29760-VIT_11s0065g00680.t01"/>
<accession>F6H9L4</accession>
<dbReference type="EMBL" id="FN595502">
    <property type="protein sequence ID" value="CCB48935.1"/>
    <property type="molecule type" value="Genomic_DNA"/>
</dbReference>
<gene>
    <name evidence="1" type="ordered locus">VIT_11s0065g00680</name>
</gene>
<dbReference type="HOGENOM" id="CLU_2908657_0_0_1"/>
<dbReference type="InParanoid" id="F6H9L4"/>
<reference evidence="2" key="1">
    <citation type="journal article" date="2007" name="Nature">
        <title>The grapevine genome sequence suggests ancestral hexaploidization in major angiosperm phyla.</title>
        <authorList>
            <consortium name="The French-Italian Public Consortium for Grapevine Genome Characterization."/>
            <person name="Jaillon O."/>
            <person name="Aury J.-M."/>
            <person name="Noel B."/>
            <person name="Policriti A."/>
            <person name="Clepet C."/>
            <person name="Casagrande A."/>
            <person name="Choisne N."/>
            <person name="Aubourg S."/>
            <person name="Vitulo N."/>
            <person name="Jubin C."/>
            <person name="Vezzi A."/>
            <person name="Legeai F."/>
            <person name="Hugueney P."/>
            <person name="Dasilva C."/>
            <person name="Horner D."/>
            <person name="Mica E."/>
            <person name="Jublot D."/>
            <person name="Poulain J."/>
            <person name="Bruyere C."/>
            <person name="Billault A."/>
            <person name="Segurens B."/>
            <person name="Gouyvenoux M."/>
            <person name="Ugarte E."/>
            <person name="Cattonaro F."/>
            <person name="Anthouard V."/>
            <person name="Vico V."/>
            <person name="Del Fabbro C."/>
            <person name="Alaux M."/>
            <person name="Di Gaspero G."/>
            <person name="Dumas V."/>
            <person name="Felice N."/>
            <person name="Paillard S."/>
            <person name="Juman I."/>
            <person name="Moroldo M."/>
            <person name="Scalabrin S."/>
            <person name="Canaguier A."/>
            <person name="Le Clainche I."/>
            <person name="Malacrida G."/>
            <person name="Durand E."/>
            <person name="Pesole G."/>
            <person name="Laucou V."/>
            <person name="Chatelet P."/>
            <person name="Merdinoglu D."/>
            <person name="Delledonne M."/>
            <person name="Pezzotti M."/>
            <person name="Lecharny A."/>
            <person name="Scarpelli C."/>
            <person name="Artiguenave F."/>
            <person name="Pe M.E."/>
            <person name="Valle G."/>
            <person name="Morgante M."/>
            <person name="Caboche M."/>
            <person name="Adam-Blondon A.-F."/>
            <person name="Weissenbach J."/>
            <person name="Quetier F."/>
            <person name="Wincker P."/>
        </authorList>
    </citation>
    <scope>NUCLEOTIDE SEQUENCE [LARGE SCALE GENOMIC DNA]</scope>
    <source>
        <strain evidence="2">cv. Pinot noir / PN40024</strain>
    </source>
</reference>
<sequence length="62" mass="6969">MGCICCEPSAIKESGERKYDGQGTDAEINSTLEKQDVGILHGRHVELYCSRSITEERIWHGM</sequence>
<name>F6H9L4_VITVI</name>
<dbReference type="Proteomes" id="UP000009183">
    <property type="component" value="Chromosome 11"/>
</dbReference>
<evidence type="ECO:0000313" key="1">
    <source>
        <dbReference type="EMBL" id="CCB48935.1"/>
    </source>
</evidence>
<organism evidence="1 2">
    <name type="scientific">Vitis vinifera</name>
    <name type="common">Grape</name>
    <dbReference type="NCBI Taxonomy" id="29760"/>
    <lineage>
        <taxon>Eukaryota</taxon>
        <taxon>Viridiplantae</taxon>
        <taxon>Streptophyta</taxon>
        <taxon>Embryophyta</taxon>
        <taxon>Tracheophyta</taxon>
        <taxon>Spermatophyta</taxon>
        <taxon>Magnoliopsida</taxon>
        <taxon>eudicotyledons</taxon>
        <taxon>Gunneridae</taxon>
        <taxon>Pentapetalae</taxon>
        <taxon>rosids</taxon>
        <taxon>Vitales</taxon>
        <taxon>Vitaceae</taxon>
        <taxon>Viteae</taxon>
        <taxon>Vitis</taxon>
    </lineage>
</organism>
<proteinExistence type="predicted"/>
<evidence type="ECO:0000313" key="2">
    <source>
        <dbReference type="Proteomes" id="UP000009183"/>
    </source>
</evidence>
<keyword evidence="2" id="KW-1185">Reference proteome</keyword>